<proteinExistence type="predicted"/>
<evidence type="ECO:0000313" key="3">
    <source>
        <dbReference type="EMBL" id="RKC03400.1"/>
    </source>
</evidence>
<accession>A0AB37N9A6</accession>
<sequence>MILLYEKLVNKYQDEVTIREEKMPYKLPGLYLNGMIFISKDQSSIEKGCVLVEELMHYKYTVGNITKQETIMDKKQEIFARRKGYEELIPLDDIIACFYLGLREYFEVAEFLEVTEEFLRHTVSHYAEKYGPMYDYGGYFINFGNSIDVYKKF</sequence>
<feature type="domain" description="IrrE N-terminal-like" evidence="1">
    <location>
        <begin position="14"/>
        <end position="124"/>
    </location>
</feature>
<evidence type="ECO:0000313" key="4">
    <source>
        <dbReference type="Proteomes" id="UP000280270"/>
    </source>
</evidence>
<organism evidence="2 5">
    <name type="scientific">Listeria monocytogenes</name>
    <dbReference type="NCBI Taxonomy" id="1639"/>
    <lineage>
        <taxon>Bacteria</taxon>
        <taxon>Bacillati</taxon>
        <taxon>Bacillota</taxon>
        <taxon>Bacilli</taxon>
        <taxon>Bacillales</taxon>
        <taxon>Listeriaceae</taxon>
        <taxon>Listeria</taxon>
    </lineage>
</organism>
<dbReference type="EMBL" id="QUQA01000009">
    <property type="protein sequence ID" value="RKC03400.1"/>
    <property type="molecule type" value="Genomic_DNA"/>
</dbReference>
<dbReference type="KEGG" id="lmoe:BN418_0115"/>
<dbReference type="EMBL" id="QXKO01000004">
    <property type="protein sequence ID" value="RJZ21528.1"/>
    <property type="molecule type" value="Genomic_DNA"/>
</dbReference>
<comment type="caution">
    <text evidence="2">The sequence shown here is derived from an EMBL/GenBank/DDBJ whole genome shotgun (WGS) entry which is preliminary data.</text>
</comment>
<name>A0AB37N9A6_LISMN</name>
<dbReference type="AlphaFoldDB" id="A0AB37N9A6"/>
<evidence type="ECO:0000313" key="2">
    <source>
        <dbReference type="EMBL" id="RJZ21528.1"/>
    </source>
</evidence>
<evidence type="ECO:0000313" key="5">
    <source>
        <dbReference type="Proteomes" id="UP000285054"/>
    </source>
</evidence>
<reference evidence="4 5" key="1">
    <citation type="journal article" date="2018" name="BMC Genomics">
        <title>Genes significantly associated with lineage II food isolates of Listeria monocytogenes.</title>
        <authorList>
            <person name="Pirone-Davies C."/>
            <person name="Chen Y."/>
            <person name="Pightling A."/>
            <person name="Ryan G."/>
            <person name="Wang Y."/>
            <person name="Yao K."/>
            <person name="Hoffmann M."/>
            <person name="Allard M.W."/>
        </authorList>
    </citation>
    <scope>NUCLEOTIDE SEQUENCE [LARGE SCALE GENOMIC DNA]</scope>
    <source>
        <strain evidence="3 4">CFSAN028761</strain>
        <strain evidence="2 5">PNUSAL000190</strain>
    </source>
</reference>
<protein>
    <recommendedName>
        <fullName evidence="1">IrrE N-terminal-like domain-containing protein</fullName>
    </recommendedName>
</protein>
<dbReference type="InterPro" id="IPR010359">
    <property type="entry name" value="IrrE_HExxH"/>
</dbReference>
<dbReference type="Pfam" id="PF06114">
    <property type="entry name" value="Peptidase_M78"/>
    <property type="match status" value="1"/>
</dbReference>
<gene>
    <name evidence="3" type="ORF">AE233_00615</name>
    <name evidence="2" type="ORF">DYZ50_01990</name>
</gene>
<dbReference type="Proteomes" id="UP000280270">
    <property type="component" value="Unassembled WGS sequence"/>
</dbReference>
<dbReference type="Proteomes" id="UP000285054">
    <property type="component" value="Unassembled WGS sequence"/>
</dbReference>
<evidence type="ECO:0000259" key="1">
    <source>
        <dbReference type="Pfam" id="PF06114"/>
    </source>
</evidence>